<feature type="transmembrane region" description="Helical" evidence="2">
    <location>
        <begin position="213"/>
        <end position="234"/>
    </location>
</feature>
<evidence type="ECO:0000313" key="4">
    <source>
        <dbReference type="Proteomes" id="UP000466535"/>
    </source>
</evidence>
<evidence type="ECO:0000256" key="1">
    <source>
        <dbReference type="SAM" id="MobiDB-lite"/>
    </source>
</evidence>
<dbReference type="Proteomes" id="UP000466535">
    <property type="component" value="Unassembled WGS sequence"/>
</dbReference>
<dbReference type="RefSeq" id="WP_159764139.1">
    <property type="nucleotide sequence ID" value="NZ_WUUT01000003.1"/>
</dbReference>
<keyword evidence="2" id="KW-0472">Membrane</keyword>
<dbReference type="OrthoDB" id="386598at2157"/>
<name>A0A6B0TFQ5_9EURY</name>
<protein>
    <submittedName>
        <fullName evidence="3">Uncharacterized protein</fullName>
    </submittedName>
</protein>
<feature type="region of interest" description="Disordered" evidence="1">
    <location>
        <begin position="1"/>
        <end position="40"/>
    </location>
</feature>
<evidence type="ECO:0000256" key="2">
    <source>
        <dbReference type="SAM" id="Phobius"/>
    </source>
</evidence>
<feature type="transmembrane region" description="Helical" evidence="2">
    <location>
        <begin position="146"/>
        <end position="173"/>
    </location>
</feature>
<organism evidence="3 4">
    <name type="scientific">Halovenus carboxidivorans</name>
    <dbReference type="NCBI Taxonomy" id="2692199"/>
    <lineage>
        <taxon>Archaea</taxon>
        <taxon>Methanobacteriati</taxon>
        <taxon>Methanobacteriota</taxon>
        <taxon>Stenosarchaea group</taxon>
        <taxon>Halobacteria</taxon>
        <taxon>Halobacteriales</taxon>
        <taxon>Haloarculaceae</taxon>
        <taxon>Halovenus</taxon>
    </lineage>
</organism>
<dbReference type="EMBL" id="WUUT01000003">
    <property type="protein sequence ID" value="MXR52019.1"/>
    <property type="molecule type" value="Genomic_DNA"/>
</dbReference>
<keyword evidence="2" id="KW-1133">Transmembrane helix</keyword>
<dbReference type="AlphaFoldDB" id="A0A6B0TFQ5"/>
<keyword evidence="2" id="KW-0812">Transmembrane</keyword>
<comment type="caution">
    <text evidence="3">The sequence shown here is derived from an EMBL/GenBank/DDBJ whole genome shotgun (WGS) entry which is preliminary data.</text>
</comment>
<sequence>MTGKDGTESAPPEAEDPETEPRDTPEPIARPPDTDGEDEGEQFTAVVREIERISASEVPTGYPVAIETAQALAVELTVEGTDEPVFVCYFEPADRGPDDRLSRLLGVIGADDDPETLVGRELLLTISEGYYVPVVPDDRPRGTPKAVLGIFAGLAPSAVIGLVGVFAPGAAFIGTRPFVAGWLVATFLLLPVSLYVDALYLRTTTNWTGGPRNWAVMAAVPGLNVLAVPLYLIARENADRLV</sequence>
<gene>
    <name evidence="3" type="ORF">GRX03_10460</name>
</gene>
<evidence type="ECO:0000313" key="3">
    <source>
        <dbReference type="EMBL" id="MXR52019.1"/>
    </source>
</evidence>
<keyword evidence="4" id="KW-1185">Reference proteome</keyword>
<reference evidence="3 4" key="1">
    <citation type="submission" date="2019-12" db="EMBL/GenBank/DDBJ databases">
        <title>Isolation and characterization of three novel carbon monoxide-oxidizing members of Halobacteria from salione crusts and soils.</title>
        <authorList>
            <person name="Myers M.R."/>
            <person name="King G.M."/>
        </authorList>
    </citation>
    <scope>NUCLEOTIDE SEQUENCE [LARGE SCALE GENOMIC DNA]</scope>
    <source>
        <strain evidence="3 4">WSH3</strain>
    </source>
</reference>
<feature type="transmembrane region" description="Helical" evidence="2">
    <location>
        <begin position="179"/>
        <end position="201"/>
    </location>
</feature>
<proteinExistence type="predicted"/>
<accession>A0A6B0TFQ5</accession>